<dbReference type="Pfam" id="PF05168">
    <property type="entry name" value="HEPN"/>
    <property type="match status" value="1"/>
</dbReference>
<evidence type="ECO:0000313" key="2">
    <source>
        <dbReference type="EMBL" id="TYP47010.1"/>
    </source>
</evidence>
<dbReference type="OrthoDB" id="9342724at2"/>
<accession>A0A5S5AD11</accession>
<dbReference type="RefSeq" id="WP_148868109.1">
    <property type="nucleotide sequence ID" value="NZ_VNHO01000053.1"/>
</dbReference>
<dbReference type="EMBL" id="VNHO01000053">
    <property type="protein sequence ID" value="TYP47010.1"/>
    <property type="molecule type" value="Genomic_DNA"/>
</dbReference>
<name>A0A5S5AD11_9FIRM</name>
<organism evidence="2 3">
    <name type="scientific">Thermosediminibacter litoriperuensis</name>
    <dbReference type="NCBI Taxonomy" id="291989"/>
    <lineage>
        <taxon>Bacteria</taxon>
        <taxon>Bacillati</taxon>
        <taxon>Bacillota</taxon>
        <taxon>Clostridia</taxon>
        <taxon>Thermosediminibacterales</taxon>
        <taxon>Thermosediminibacteraceae</taxon>
        <taxon>Thermosediminibacter</taxon>
    </lineage>
</organism>
<protein>
    <recommendedName>
        <fullName evidence="1">HEPN domain-containing protein</fullName>
    </recommendedName>
</protein>
<dbReference type="Gene3D" id="1.20.120.330">
    <property type="entry name" value="Nucleotidyltransferases domain 2"/>
    <property type="match status" value="1"/>
</dbReference>
<evidence type="ECO:0000259" key="1">
    <source>
        <dbReference type="PROSITE" id="PS50910"/>
    </source>
</evidence>
<dbReference type="Proteomes" id="UP000322294">
    <property type="component" value="Unassembled WGS sequence"/>
</dbReference>
<sequence length="139" mass="16082">MTNVTLAESYLEKARVRLKMIKFLLEEKAYSDIIREAQEAVELALKGILRKIGVEPPKQHDVGYLLFEYRDKLPAEVAEQVDKLASISKWLRKEREFSFYGDVDFIPTLEYTREDAEKAYGDLKTVVEAAEKVILPKNK</sequence>
<comment type="caution">
    <text evidence="2">The sequence shown here is derived from an EMBL/GenBank/DDBJ whole genome shotgun (WGS) entry which is preliminary data.</text>
</comment>
<evidence type="ECO:0000313" key="3">
    <source>
        <dbReference type="Proteomes" id="UP000322294"/>
    </source>
</evidence>
<dbReference type="PROSITE" id="PS50910">
    <property type="entry name" value="HEPN"/>
    <property type="match status" value="1"/>
</dbReference>
<keyword evidence="3" id="KW-1185">Reference proteome</keyword>
<dbReference type="SUPFAM" id="SSF81593">
    <property type="entry name" value="Nucleotidyltransferase substrate binding subunit/domain"/>
    <property type="match status" value="1"/>
</dbReference>
<dbReference type="AlphaFoldDB" id="A0A5S5AD11"/>
<gene>
    <name evidence="2" type="ORF">LZ11_02479</name>
</gene>
<reference evidence="2 3" key="1">
    <citation type="submission" date="2019-07" db="EMBL/GenBank/DDBJ databases">
        <title>Genomic Encyclopedia of Type Strains, Phase I: the one thousand microbial genomes (KMG-I) project.</title>
        <authorList>
            <person name="Kyrpides N."/>
        </authorList>
    </citation>
    <scope>NUCLEOTIDE SEQUENCE [LARGE SCALE GENOMIC DNA]</scope>
    <source>
        <strain evidence="2 3">DSM 16647</strain>
    </source>
</reference>
<feature type="domain" description="HEPN" evidence="1">
    <location>
        <begin position="11"/>
        <end position="126"/>
    </location>
</feature>
<dbReference type="InterPro" id="IPR007842">
    <property type="entry name" value="HEPN_dom"/>
</dbReference>
<dbReference type="SMART" id="SM00748">
    <property type="entry name" value="HEPN"/>
    <property type="match status" value="1"/>
</dbReference>
<proteinExistence type="predicted"/>